<dbReference type="SUPFAM" id="SSF47576">
    <property type="entry name" value="Calponin-homology domain, CH-domain"/>
    <property type="match status" value="1"/>
</dbReference>
<dbReference type="InterPro" id="IPR036872">
    <property type="entry name" value="CH_dom_sf"/>
</dbReference>
<dbReference type="InterPro" id="IPR001715">
    <property type="entry name" value="CH_dom"/>
</dbReference>
<sequence length="482" mass="51476">MALEASVKKQMAAKLEEMKPQMEAAEAWIEAVIGEPMEGTFDEWLRSGVVLCKLLNGVAPGSVKKIATSAMPFKQMENISLFIRGIKKLGVHDSDCFDTNDLYKGQDIGKVVQCVHSLGSVVQKRCKDYAGPQLGVKLADANKREFTEDQLKEARAATSKLSAGSSATMERNDVLKSGIMGNMGNTYAGGAGSSEASKLASGSAATMERARASSSELDAFALQPLQTLLYTLLDAMQSRLGPAGTTAWPSTARRSARAAAPRRRKRPRDPAPPAPDAASDDDGSADARSGATPANWAAIRTSPQFQNRVRDGVAAGRSLRWFSRVMARACASLAPDAPLLSAATVEEAFRCMDPNSGAAWRAAVSAMPPAEKALLVAFLKLERVGAPYTLESAIHVLGRLSQASAADAYEEEGLVDAMAALVDKDVAVLAQERGAPRRDTHALRFAHVRLAAAVDVDDLWLALRTDDLGCPTTLRQWALNHI</sequence>
<proteinExistence type="predicted"/>
<feature type="compositionally biased region" description="Basic residues" evidence="1">
    <location>
        <begin position="254"/>
        <end position="267"/>
    </location>
</feature>
<reference evidence="3 4" key="1">
    <citation type="submission" date="2024-03" db="EMBL/GenBank/DDBJ databases">
        <title>Aureococcus anophagefferens CCMP1851 and Kratosvirus quantuckense: Draft genome of a second virus-susceptible host strain in the model system.</title>
        <authorList>
            <person name="Chase E."/>
            <person name="Truchon A.R."/>
            <person name="Schepens W."/>
            <person name="Wilhelm S.W."/>
        </authorList>
    </citation>
    <scope>NUCLEOTIDE SEQUENCE [LARGE SCALE GENOMIC DNA]</scope>
    <source>
        <strain evidence="3 4">CCMP1851</strain>
    </source>
</reference>
<evidence type="ECO:0000313" key="3">
    <source>
        <dbReference type="EMBL" id="KAK7254784.1"/>
    </source>
</evidence>
<dbReference type="PROSITE" id="PS50021">
    <property type="entry name" value="CH"/>
    <property type="match status" value="1"/>
</dbReference>
<dbReference type="EMBL" id="JBBJCI010000018">
    <property type="protein sequence ID" value="KAK7254784.1"/>
    <property type="molecule type" value="Genomic_DNA"/>
</dbReference>
<accession>A0ABR1GFD7</accession>
<dbReference type="PANTHER" id="PTHR47385">
    <property type="entry name" value="CALPONIN"/>
    <property type="match status" value="1"/>
</dbReference>
<feature type="region of interest" description="Disordered" evidence="1">
    <location>
        <begin position="242"/>
        <end position="299"/>
    </location>
</feature>
<organism evidence="3 4">
    <name type="scientific">Aureococcus anophagefferens</name>
    <name type="common">Harmful bloom alga</name>
    <dbReference type="NCBI Taxonomy" id="44056"/>
    <lineage>
        <taxon>Eukaryota</taxon>
        <taxon>Sar</taxon>
        <taxon>Stramenopiles</taxon>
        <taxon>Ochrophyta</taxon>
        <taxon>Pelagophyceae</taxon>
        <taxon>Pelagomonadales</taxon>
        <taxon>Pelagomonadaceae</taxon>
        <taxon>Aureococcus</taxon>
    </lineage>
</organism>
<gene>
    <name evidence="3" type="primary">SCP1</name>
    <name evidence="3" type="ORF">SO694_00131081</name>
</gene>
<protein>
    <submittedName>
        <fullName evidence="3">Actin binding protein</fullName>
    </submittedName>
</protein>
<dbReference type="Pfam" id="PF00307">
    <property type="entry name" value="CH"/>
    <property type="match status" value="1"/>
</dbReference>
<name>A0ABR1GFD7_AURAN</name>
<dbReference type="SMART" id="SM00033">
    <property type="entry name" value="CH"/>
    <property type="match status" value="1"/>
</dbReference>
<evidence type="ECO:0000259" key="2">
    <source>
        <dbReference type="PROSITE" id="PS50021"/>
    </source>
</evidence>
<dbReference type="Gene3D" id="1.10.418.10">
    <property type="entry name" value="Calponin-like domain"/>
    <property type="match status" value="1"/>
</dbReference>
<dbReference type="PRINTS" id="PR00888">
    <property type="entry name" value="SM22CALPONIN"/>
</dbReference>
<comment type="caution">
    <text evidence="3">The sequence shown here is derived from an EMBL/GenBank/DDBJ whole genome shotgun (WGS) entry which is preliminary data.</text>
</comment>
<keyword evidence="4" id="KW-1185">Reference proteome</keyword>
<dbReference type="InterPro" id="IPR003096">
    <property type="entry name" value="SM22_calponin"/>
</dbReference>
<evidence type="ECO:0000313" key="4">
    <source>
        <dbReference type="Proteomes" id="UP001363151"/>
    </source>
</evidence>
<dbReference type="InterPro" id="IPR050606">
    <property type="entry name" value="Calponin-like"/>
</dbReference>
<dbReference type="PANTHER" id="PTHR47385:SF24">
    <property type="entry name" value="MUSCLE-SPECIFIC PROTEIN 20"/>
    <property type="match status" value="1"/>
</dbReference>
<evidence type="ECO:0000256" key="1">
    <source>
        <dbReference type="SAM" id="MobiDB-lite"/>
    </source>
</evidence>
<feature type="domain" description="Calponin-homology (CH)" evidence="2">
    <location>
        <begin position="19"/>
        <end position="123"/>
    </location>
</feature>
<dbReference type="Proteomes" id="UP001363151">
    <property type="component" value="Unassembled WGS sequence"/>
</dbReference>